<name>C8TE41_EIMTE</name>
<dbReference type="EMBL" id="AM269894">
    <property type="protein sequence ID" value="CAK51527.1"/>
    <property type="molecule type" value="Genomic_DNA"/>
</dbReference>
<protein>
    <submittedName>
        <fullName evidence="1">Uncharacterized protein</fullName>
    </submittedName>
</protein>
<organism evidence="1 2">
    <name type="scientific">Eimeria tenella</name>
    <name type="common">Coccidian parasite</name>
    <dbReference type="NCBI Taxonomy" id="5802"/>
    <lineage>
        <taxon>Eukaryota</taxon>
        <taxon>Sar</taxon>
        <taxon>Alveolata</taxon>
        <taxon>Apicomplexa</taxon>
        <taxon>Conoidasida</taxon>
        <taxon>Coccidia</taxon>
        <taxon>Eucoccidiorida</taxon>
        <taxon>Eimeriorina</taxon>
        <taxon>Eimeriidae</taxon>
        <taxon>Eimeria</taxon>
    </lineage>
</organism>
<proteinExistence type="predicted"/>
<accession>C8TE41</accession>
<evidence type="ECO:0000313" key="2">
    <source>
        <dbReference type="Proteomes" id="UP000243681"/>
    </source>
</evidence>
<gene>
    <name evidence="1" type="ORF">e1116g03.tmp0081</name>
</gene>
<sequence>MPRKTAQQYPARSSSFKSMAVLHEREFVRSYQGQVTTRLRTLSIMRRCHRISFSSVKNIAQMHKQMEITRHNLRNSVRRKIKKRIAFLKAIATRKKANSSLPGQARIKDIDITCHITDSSCYLCEKDADVESHAANSQAFKHQQKCAARFSKAGRCVRETLQSIRILPLKRATERVLRAKIPKATLRHSGGQCRAQIQQSPQKTLLVAKNKYKLLPSIAQVFFPSVVPRLNKTLSTQVTPGCIPVSQPVEYSDASKHWWNDRAELHFITKNSSLSAFHCLYSLKARKQTIQIYRPYFFDDLVKRKNLLFDECLFRLAASKSLPNSKSLEPPVPNHLELSCAVLSSQGFCVMARVALTTKTKTYSLSQ</sequence>
<dbReference type="AlphaFoldDB" id="C8TE41"/>
<evidence type="ECO:0000313" key="1">
    <source>
        <dbReference type="EMBL" id="CAK51527.1"/>
    </source>
</evidence>
<dbReference type="Proteomes" id="UP000243681">
    <property type="component" value="Chromosome 1"/>
</dbReference>
<reference evidence="1 2" key="1">
    <citation type="journal article" date="2007" name="Genome Res.">
        <title>Sequencing and analysis of chromosome 1 of Eimeria tenella reveals a unique segmental organization.</title>
        <authorList>
            <person name="Ling K.H."/>
            <person name="Rajandream M.A."/>
            <person name="Rivailler P."/>
            <person name="Ivens A."/>
            <person name="Yap S.J."/>
            <person name="Madeira A.M.B.N."/>
            <person name="Mungall K."/>
            <person name="Billington K."/>
            <person name="Yee W.Y."/>
            <person name="Bankier A.T."/>
            <person name="Carroll F."/>
            <person name="Durham A.M."/>
            <person name="Peters N."/>
            <person name="Loo S.S."/>
            <person name="Mat-Isa M.N."/>
            <person name="Novaes J."/>
            <person name="Quail M."/>
            <person name="Rosli R."/>
            <person name="Shamsudin M.N."/>
            <person name="Sobreira T.J.P."/>
            <person name="Tivey A.R."/>
            <person name="Wai S.F."/>
            <person name="White S."/>
            <person name="Wu X."/>
            <person name="Kerhornou A.X."/>
            <person name="Blake D."/>
            <person name="Mohamed R."/>
            <person name="Shirley M."/>
            <person name="Gruber A."/>
            <person name="Berriman M."/>
            <person name="Tomley F."/>
            <person name="Dear P.H."/>
            <person name="Wan K.L."/>
        </authorList>
    </citation>
    <scope>NUCLEOTIDE SEQUENCE [LARGE SCALE GENOMIC DNA]</scope>
    <source>
        <strain evidence="1 2">Houghton</strain>
    </source>
</reference>